<dbReference type="EMBL" id="CP016616">
    <property type="protein sequence ID" value="ANY79620.1"/>
    <property type="molecule type" value="Genomic_DNA"/>
</dbReference>
<accession>A0A1B2EI13</accession>
<dbReference type="AlphaFoldDB" id="A0A1B2EI13"/>
<dbReference type="KEGG" id="moc:BB934_16445"/>
<dbReference type="RefSeq" id="WP_099510638.1">
    <property type="nucleotide sequence ID" value="NZ_CP016616.1"/>
</dbReference>
<evidence type="ECO:0008006" key="2">
    <source>
        <dbReference type="Google" id="ProtNLM"/>
    </source>
</evidence>
<proteinExistence type="predicted"/>
<evidence type="ECO:0000313" key="1">
    <source>
        <dbReference type="EMBL" id="ANY79620.1"/>
    </source>
</evidence>
<gene>
    <name evidence="1" type="ORF">BB934_16445</name>
</gene>
<reference evidence="1" key="1">
    <citation type="submission" date="2016-07" db="EMBL/GenBank/DDBJ databases">
        <title>Microvirga ossetica sp. nov. a new species of rhizobia isolated from root nodules of the legume species Vicia alpestris Steven originated from North Ossetia region in the Caucasus.</title>
        <authorList>
            <person name="Safronova V.I."/>
            <person name="Kuznetsova I.G."/>
            <person name="Sazanova A.L."/>
            <person name="Belimov A."/>
            <person name="Andronov E."/>
            <person name="Osledkin Y.S."/>
            <person name="Onishchuk O.P."/>
            <person name="Kurchak O.N."/>
            <person name="Shaposhnikov A.I."/>
            <person name="Willems A."/>
            <person name="Tikhonovich I.A."/>
        </authorList>
    </citation>
    <scope>NUCLEOTIDE SEQUENCE [LARGE SCALE GENOMIC DNA]</scope>
    <source>
        <strain evidence="1">V5/3M</strain>
    </source>
</reference>
<sequence length="63" mass="7065">MQRFEVIQMREDLWSVMYQGQTLYQYTTEEEARWAALALATNACETGSQASVVITPSGMSDAV</sequence>
<name>A0A1B2EI13_9HYPH</name>
<protein>
    <recommendedName>
        <fullName evidence="2">DUF2188 domain-containing protein</fullName>
    </recommendedName>
</protein>
<organism evidence="1">
    <name type="scientific">Microvirga ossetica</name>
    <dbReference type="NCBI Taxonomy" id="1882682"/>
    <lineage>
        <taxon>Bacteria</taxon>
        <taxon>Pseudomonadati</taxon>
        <taxon>Pseudomonadota</taxon>
        <taxon>Alphaproteobacteria</taxon>
        <taxon>Hyphomicrobiales</taxon>
        <taxon>Methylobacteriaceae</taxon>
        <taxon>Microvirga</taxon>
    </lineage>
</organism>